<protein>
    <submittedName>
        <fullName evidence="1">Uncharacterized protein</fullName>
    </submittedName>
</protein>
<reference evidence="1 2" key="1">
    <citation type="submission" date="2020-08" db="EMBL/GenBank/DDBJ databases">
        <title>A novel species.</title>
        <authorList>
            <person name="Gao J."/>
        </authorList>
    </citation>
    <scope>NUCLEOTIDE SEQUENCE [LARGE SCALE GENOMIC DNA]</scope>
    <source>
        <strain evidence="1 2">CRXT-G-22</strain>
    </source>
</reference>
<name>A0A7H0I9Z2_9ACTN</name>
<dbReference type="Proteomes" id="UP000516052">
    <property type="component" value="Chromosome"/>
</dbReference>
<organism evidence="1 2">
    <name type="scientific">Streptomyces roseirectus</name>
    <dbReference type="NCBI Taxonomy" id="2768066"/>
    <lineage>
        <taxon>Bacteria</taxon>
        <taxon>Bacillati</taxon>
        <taxon>Actinomycetota</taxon>
        <taxon>Actinomycetes</taxon>
        <taxon>Kitasatosporales</taxon>
        <taxon>Streptomycetaceae</taxon>
        <taxon>Streptomyces</taxon>
    </lineage>
</organism>
<dbReference type="RefSeq" id="WP_187746647.1">
    <property type="nucleotide sequence ID" value="NZ_CP060828.1"/>
</dbReference>
<evidence type="ECO:0000313" key="2">
    <source>
        <dbReference type="Proteomes" id="UP000516052"/>
    </source>
</evidence>
<dbReference type="AlphaFoldDB" id="A0A7H0I9Z2"/>
<gene>
    <name evidence="1" type="ORF">IAG44_09235</name>
</gene>
<keyword evidence="2" id="KW-1185">Reference proteome</keyword>
<sequence length="190" mass="20400">MREMFGRGRKVYAVPVPREEDRVVLEKLGREVLGELGPEDVLRCERLLKEFRADPQAMAGSRRRPPVGMGTSVPDLAAYVFPAVAWVLGAVSQRVADSVMDVVGEVTRRKVARLLERRRGRDGADSRGAASGVGSAEGDDLPVSVAEKAALVTAFTNVFAVRLGLDGDYARELAEAIVEAMAGVRGPDAP</sequence>
<dbReference type="EMBL" id="CP060828">
    <property type="protein sequence ID" value="QNP69608.1"/>
    <property type="molecule type" value="Genomic_DNA"/>
</dbReference>
<dbReference type="KEGG" id="sroi:IAG44_09235"/>
<proteinExistence type="predicted"/>
<accession>A0A7H0I9Z2</accession>
<evidence type="ECO:0000313" key="1">
    <source>
        <dbReference type="EMBL" id="QNP69608.1"/>
    </source>
</evidence>